<feature type="domain" description="Nudix hydrolase" evidence="4">
    <location>
        <begin position="99"/>
        <end position="306"/>
    </location>
</feature>
<dbReference type="InterPro" id="IPR020084">
    <property type="entry name" value="NUDIX_hydrolase_CS"/>
</dbReference>
<dbReference type="CDD" id="cd02883">
    <property type="entry name" value="NUDIX_Hydrolase"/>
    <property type="match status" value="1"/>
</dbReference>
<organism evidence="5 6">
    <name type="scientific">Xanthomonas euroxanthea</name>
    <dbReference type="NCBI Taxonomy" id="2259622"/>
    <lineage>
        <taxon>Bacteria</taxon>
        <taxon>Pseudomonadati</taxon>
        <taxon>Pseudomonadota</taxon>
        <taxon>Gammaproteobacteria</taxon>
        <taxon>Lysobacterales</taxon>
        <taxon>Lysobacteraceae</taxon>
        <taxon>Xanthomonas</taxon>
    </lineage>
</organism>
<name>A0AA46CAQ6_9XANT</name>
<comment type="caution">
    <text evidence="5">The sequence shown here is derived from an EMBL/GenBank/DDBJ whole genome shotgun (WGS) entry which is preliminary data.</text>
</comment>
<dbReference type="EC" id="3.6.1.-" evidence="5"/>
<reference evidence="5 6" key="1">
    <citation type="submission" date="2018-06" db="EMBL/GenBank/DDBJ databases">
        <authorList>
            <person name="Pothier F. J."/>
        </authorList>
    </citation>
    <scope>NUCLEOTIDE SEQUENCE [LARGE SCALE GENOMIC DNA]</scope>
    <source>
        <strain evidence="5 6">CPBF 424</strain>
    </source>
</reference>
<protein>
    <submittedName>
        <fullName evidence="5">RNA pyrophosphohydrolase</fullName>
        <ecNumber evidence="5">3.6.1.-</ecNumber>
    </submittedName>
</protein>
<keyword evidence="6" id="KW-1185">Reference proteome</keyword>
<comment type="cofactor">
    <cofactor evidence="1">
        <name>Mg(2+)</name>
        <dbReference type="ChEBI" id="CHEBI:18420"/>
    </cofactor>
</comment>
<evidence type="ECO:0000313" key="6">
    <source>
        <dbReference type="Proteomes" id="UP000254168"/>
    </source>
</evidence>
<dbReference type="Gene3D" id="3.90.79.10">
    <property type="entry name" value="Nucleoside Triphosphate Pyrophosphohydrolase"/>
    <property type="match status" value="1"/>
</dbReference>
<dbReference type="InterPro" id="IPR015797">
    <property type="entry name" value="NUDIX_hydrolase-like_dom_sf"/>
</dbReference>
<proteinExistence type="inferred from homology"/>
<dbReference type="RefSeq" id="WP_201798637.1">
    <property type="nucleotide sequence ID" value="NZ_LR994544.1"/>
</dbReference>
<evidence type="ECO:0000313" key="5">
    <source>
        <dbReference type="EMBL" id="SUZ29418.1"/>
    </source>
</evidence>
<evidence type="ECO:0000256" key="1">
    <source>
        <dbReference type="ARBA" id="ARBA00001946"/>
    </source>
</evidence>
<dbReference type="AlphaFoldDB" id="A0AA46CAQ6"/>
<dbReference type="SUPFAM" id="SSF55811">
    <property type="entry name" value="Nudix"/>
    <property type="match status" value="1"/>
</dbReference>
<evidence type="ECO:0000259" key="4">
    <source>
        <dbReference type="PROSITE" id="PS51462"/>
    </source>
</evidence>
<comment type="similarity">
    <text evidence="3">Belongs to the Nudix hydrolase family.</text>
</comment>
<keyword evidence="2 3" id="KW-0378">Hydrolase</keyword>
<dbReference type="InterPro" id="IPR020476">
    <property type="entry name" value="Nudix_hydrolase"/>
</dbReference>
<dbReference type="Proteomes" id="UP000254168">
    <property type="component" value="Unassembled WGS sequence"/>
</dbReference>
<dbReference type="PROSITE" id="PS00893">
    <property type="entry name" value="NUDIX_BOX"/>
    <property type="match status" value="1"/>
</dbReference>
<dbReference type="PRINTS" id="PR00502">
    <property type="entry name" value="NUDIXFAMILY"/>
</dbReference>
<accession>A0AA46CAQ6</accession>
<evidence type="ECO:0000256" key="3">
    <source>
        <dbReference type="RuleBase" id="RU003476"/>
    </source>
</evidence>
<dbReference type="Pfam" id="PF00293">
    <property type="entry name" value="NUDIX"/>
    <property type="match status" value="1"/>
</dbReference>
<dbReference type="GO" id="GO:0016787">
    <property type="term" value="F:hydrolase activity"/>
    <property type="evidence" value="ECO:0007669"/>
    <property type="project" value="UniProtKB-KW"/>
</dbReference>
<sequence length="348" mass="37425">MPQVYAAVSDGGGNYLIARKRLLNQWWAEYAAPVLAMEALALVCQTNADPAQDWNTARVRLGNAYQAANGVLCDGIPVFPDAASALDRARNACIATPDGKVIANNALFAVQNLIDVTIARRPAIPFSPCIKADTATLASSIAAAGGNPLQWNTPRAQAEAIAAALDDWAAAQPPSIVNQAAQWALPGGGIHDGESPETAARREFAEETGFSLDNSSDFPSDPPVQLTDPKRKSFWLACFSTRLSLDDIVTSINRATVPRASGNRPTSSAVCDWEIEGVQRVEKSQLRAYLGTYQVLSRAAVSNAAYAQARIDHPGSPTPTSYDRRWQASRRHAIDWYALIAMHLQVTV</sequence>
<dbReference type="PROSITE" id="PS51462">
    <property type="entry name" value="NUDIX"/>
    <property type="match status" value="1"/>
</dbReference>
<gene>
    <name evidence="5" type="primary">rppH</name>
    <name evidence="5" type="ORF">CPBF424_32560</name>
</gene>
<dbReference type="InterPro" id="IPR000086">
    <property type="entry name" value="NUDIX_hydrolase_dom"/>
</dbReference>
<dbReference type="EMBL" id="UIHB01000005">
    <property type="protein sequence ID" value="SUZ29418.1"/>
    <property type="molecule type" value="Genomic_DNA"/>
</dbReference>
<evidence type="ECO:0000256" key="2">
    <source>
        <dbReference type="ARBA" id="ARBA00022801"/>
    </source>
</evidence>